<sequence>MREPQTHDDCLYFALPDLAGMERQLSANTLNFLREHRAGNLAL</sequence>
<comment type="caution">
    <text evidence="1">The sequence shown here is derived from an EMBL/GenBank/DDBJ whole genome shotgun (WGS) entry which is preliminary data.</text>
</comment>
<dbReference type="EMBL" id="JAVDYB010000001">
    <property type="protein sequence ID" value="MDR7277736.1"/>
    <property type="molecule type" value="Genomic_DNA"/>
</dbReference>
<dbReference type="Proteomes" id="UP001183643">
    <property type="component" value="Unassembled WGS sequence"/>
</dbReference>
<reference evidence="1" key="1">
    <citation type="submission" date="2023-07" db="EMBL/GenBank/DDBJ databases">
        <title>Sequencing the genomes of 1000 actinobacteria strains.</title>
        <authorList>
            <person name="Klenk H.-P."/>
        </authorList>
    </citation>
    <scope>NUCLEOTIDE SEQUENCE</scope>
    <source>
        <strain evidence="1">DSM 44707</strain>
    </source>
</reference>
<keyword evidence="2" id="KW-1185">Reference proteome</keyword>
<proteinExistence type="predicted"/>
<evidence type="ECO:0000313" key="2">
    <source>
        <dbReference type="Proteomes" id="UP001183643"/>
    </source>
</evidence>
<protein>
    <submittedName>
        <fullName evidence="1">Uncharacterized protein</fullName>
    </submittedName>
</protein>
<dbReference type="AlphaFoldDB" id="A0AAE4CAM3"/>
<dbReference type="RefSeq" id="WP_310370213.1">
    <property type="nucleotide sequence ID" value="NZ_JAVDYB010000001.1"/>
</dbReference>
<gene>
    <name evidence="1" type="ORF">J2S41_004514</name>
</gene>
<organism evidence="1 2">
    <name type="scientific">Catenuloplanes atrovinosus</name>
    <dbReference type="NCBI Taxonomy" id="137266"/>
    <lineage>
        <taxon>Bacteria</taxon>
        <taxon>Bacillati</taxon>
        <taxon>Actinomycetota</taxon>
        <taxon>Actinomycetes</taxon>
        <taxon>Micromonosporales</taxon>
        <taxon>Micromonosporaceae</taxon>
        <taxon>Catenuloplanes</taxon>
    </lineage>
</organism>
<evidence type="ECO:0000313" key="1">
    <source>
        <dbReference type="EMBL" id="MDR7277736.1"/>
    </source>
</evidence>
<name>A0AAE4CAM3_9ACTN</name>
<accession>A0AAE4CAM3</accession>